<dbReference type="InterPro" id="IPR041233">
    <property type="entry name" value="Melibiase_C"/>
</dbReference>
<keyword evidence="4 8" id="KW-0732">Signal</keyword>
<dbReference type="SUPFAM" id="SSF51445">
    <property type="entry name" value="(Trans)glycosidases"/>
    <property type="match status" value="1"/>
</dbReference>
<dbReference type="InterPro" id="IPR013785">
    <property type="entry name" value="Aldolase_TIM"/>
</dbReference>
<dbReference type="PRINTS" id="PR00740">
    <property type="entry name" value="GLHYDRLASE27"/>
</dbReference>
<dbReference type="Gene3D" id="2.60.40.1180">
    <property type="entry name" value="Golgi alpha-mannosidase II"/>
    <property type="match status" value="1"/>
</dbReference>
<evidence type="ECO:0000313" key="11">
    <source>
        <dbReference type="Proteomes" id="UP001295740"/>
    </source>
</evidence>
<comment type="similarity">
    <text evidence="2 7">Belongs to the glycosyl hydrolase 27 family.</text>
</comment>
<dbReference type="GO" id="GO:0004557">
    <property type="term" value="F:alpha-galactosidase activity"/>
    <property type="evidence" value="ECO:0007669"/>
    <property type="project" value="UniProtKB-EC"/>
</dbReference>
<keyword evidence="7" id="KW-1015">Disulfide bond</keyword>
<evidence type="ECO:0000256" key="3">
    <source>
        <dbReference type="ARBA" id="ARBA00012755"/>
    </source>
</evidence>
<evidence type="ECO:0000256" key="8">
    <source>
        <dbReference type="SAM" id="SignalP"/>
    </source>
</evidence>
<sequence>MAFITTGTLLSLAALAQARNNGVGKLPVMGYDTYNAFGCDYDGALATAQAKAMNETGLVALGYNTFILDDCYALKERDAQGFLQQNLTRFPGGLKKWTESINQYGVSGSAYSSNGYLTCGAYPGGYGHEMQDLETWRSWGWDGMVKYDNCYIPYDNVTMENEFGRFKRMADAIDDLAAKYNEKPFIYSLCQWGWENPMNWAPRISQAWRIDADITPFWTAIKTIINLQAASYLATGFYQHGDMDMLEVGNSGQGTPVGNMTLAEQRSHFTAWTLLKSHLLIGTDLRNATNETLSILGNKELIDINQDENEGAALAPFRVGFQDDFSDIEYNFTSPPPYWAGNSSYGAVFMIINYADEQREMGFNLTENWAVRAGRQYNVRDMWKHEHVGVAVRNWTVTLEAHDVAALLLTDVGPEPARKLADGELAPPCAYPFLAHQCTSPNGSFIYNGSITEWGF</sequence>
<dbReference type="EMBL" id="CAUWAG010000010">
    <property type="protein sequence ID" value="CAJ2507387.1"/>
    <property type="molecule type" value="Genomic_DNA"/>
</dbReference>
<feature type="chain" id="PRO_5042533161" description="Alpha-galactosidase" evidence="8">
    <location>
        <begin position="19"/>
        <end position="456"/>
    </location>
</feature>
<evidence type="ECO:0000256" key="7">
    <source>
        <dbReference type="RuleBase" id="RU361168"/>
    </source>
</evidence>
<keyword evidence="5 7" id="KW-0378">Hydrolase</keyword>
<evidence type="ECO:0000256" key="1">
    <source>
        <dbReference type="ARBA" id="ARBA00001255"/>
    </source>
</evidence>
<feature type="domain" description="Alpha galactosidase C-terminal" evidence="9">
    <location>
        <begin position="337"/>
        <end position="409"/>
    </location>
</feature>
<protein>
    <recommendedName>
        <fullName evidence="3 7">Alpha-galactosidase</fullName>
        <ecNumber evidence="3 7">3.2.1.22</ecNumber>
    </recommendedName>
    <alternativeName>
        <fullName evidence="7">Melibiase</fullName>
    </alternativeName>
</protein>
<evidence type="ECO:0000256" key="6">
    <source>
        <dbReference type="ARBA" id="ARBA00023295"/>
    </source>
</evidence>
<feature type="signal peptide" evidence="8">
    <location>
        <begin position="1"/>
        <end position="18"/>
    </location>
</feature>
<gene>
    <name evidence="10" type="ORF">KHLLAP_LOCUS7855</name>
</gene>
<dbReference type="PANTHER" id="PTHR11452">
    <property type="entry name" value="ALPHA-GALACTOSIDASE/ALPHA-N-ACETYLGALACTOSAMINIDASE"/>
    <property type="match status" value="1"/>
</dbReference>
<evidence type="ECO:0000256" key="2">
    <source>
        <dbReference type="ARBA" id="ARBA00009743"/>
    </source>
</evidence>
<dbReference type="InterPro" id="IPR002241">
    <property type="entry name" value="Glyco_hydro_27"/>
</dbReference>
<comment type="catalytic activity">
    <reaction evidence="1 7">
        <text>Hydrolysis of terminal, non-reducing alpha-D-galactose residues in alpha-D-galactosides, including galactose oligosaccharides, galactomannans and galactolipids.</text>
        <dbReference type="EC" id="3.2.1.22"/>
    </reaction>
</comment>
<dbReference type="PANTHER" id="PTHR11452:SF75">
    <property type="entry name" value="ALPHA-GALACTOSIDASE MEL1"/>
    <property type="match status" value="1"/>
</dbReference>
<keyword evidence="6 7" id="KW-0326">Glycosidase</keyword>
<dbReference type="AlphaFoldDB" id="A0AAI8VMM5"/>
<keyword evidence="11" id="KW-1185">Reference proteome</keyword>
<proteinExistence type="inferred from homology"/>
<name>A0AAI8VMM5_9PEZI</name>
<dbReference type="CDD" id="cd14792">
    <property type="entry name" value="GH27"/>
    <property type="match status" value="1"/>
</dbReference>
<accession>A0AAI8VMM5</accession>
<dbReference type="InterPro" id="IPR017853">
    <property type="entry name" value="GH"/>
</dbReference>
<dbReference type="Pfam" id="PF16499">
    <property type="entry name" value="Melibiase_2"/>
    <property type="match status" value="1"/>
</dbReference>
<dbReference type="InterPro" id="IPR013780">
    <property type="entry name" value="Glyco_hydro_b"/>
</dbReference>
<organism evidence="10 11">
    <name type="scientific">Anthostomella pinea</name>
    <dbReference type="NCBI Taxonomy" id="933095"/>
    <lineage>
        <taxon>Eukaryota</taxon>
        <taxon>Fungi</taxon>
        <taxon>Dikarya</taxon>
        <taxon>Ascomycota</taxon>
        <taxon>Pezizomycotina</taxon>
        <taxon>Sordariomycetes</taxon>
        <taxon>Xylariomycetidae</taxon>
        <taxon>Xylariales</taxon>
        <taxon>Xylariaceae</taxon>
        <taxon>Anthostomella</taxon>
    </lineage>
</organism>
<evidence type="ECO:0000256" key="4">
    <source>
        <dbReference type="ARBA" id="ARBA00022729"/>
    </source>
</evidence>
<dbReference type="GO" id="GO:0005975">
    <property type="term" value="P:carbohydrate metabolic process"/>
    <property type="evidence" value="ECO:0007669"/>
    <property type="project" value="InterPro"/>
</dbReference>
<dbReference type="SUPFAM" id="SSF51011">
    <property type="entry name" value="Glycosyl hydrolase domain"/>
    <property type="match status" value="1"/>
</dbReference>
<comment type="caution">
    <text evidence="10">The sequence shown here is derived from an EMBL/GenBank/DDBJ whole genome shotgun (WGS) entry which is preliminary data.</text>
</comment>
<dbReference type="Gene3D" id="3.20.20.70">
    <property type="entry name" value="Aldolase class I"/>
    <property type="match status" value="1"/>
</dbReference>
<evidence type="ECO:0000313" key="10">
    <source>
        <dbReference type="EMBL" id="CAJ2507387.1"/>
    </source>
</evidence>
<evidence type="ECO:0000256" key="5">
    <source>
        <dbReference type="ARBA" id="ARBA00022801"/>
    </source>
</evidence>
<dbReference type="EC" id="3.2.1.22" evidence="3 7"/>
<reference evidence="10" key="1">
    <citation type="submission" date="2023-10" db="EMBL/GenBank/DDBJ databases">
        <authorList>
            <person name="Hackl T."/>
        </authorList>
    </citation>
    <scope>NUCLEOTIDE SEQUENCE</scope>
</reference>
<dbReference type="Pfam" id="PF17801">
    <property type="entry name" value="Melibiase_C"/>
    <property type="match status" value="1"/>
</dbReference>
<evidence type="ECO:0000259" key="9">
    <source>
        <dbReference type="Pfam" id="PF17801"/>
    </source>
</evidence>
<dbReference type="Proteomes" id="UP001295740">
    <property type="component" value="Unassembled WGS sequence"/>
</dbReference>